<dbReference type="InterPro" id="IPR000845">
    <property type="entry name" value="Nucleoside_phosphorylase_d"/>
</dbReference>
<dbReference type="PROSITE" id="PS01240">
    <property type="entry name" value="PNP_MTAP_2"/>
    <property type="match status" value="1"/>
</dbReference>
<comment type="similarity">
    <text evidence="2 6">Belongs to the PNP/MTAP phosphorylase family.</text>
</comment>
<comment type="function">
    <text evidence="6">The purine nucleoside phosphorylases catalyze the phosphorolytic breakdown of the N-glycosidic bond in the beta-(deoxy)ribonucleoside molecules, with the formation of the corresponding free purine bases and pentose-1-phosphate.</text>
</comment>
<dbReference type="STRING" id="945713.IALB_0471"/>
<dbReference type="RefSeq" id="WP_014559341.1">
    <property type="nucleotide sequence ID" value="NC_017464.1"/>
</dbReference>
<evidence type="ECO:0000313" key="8">
    <source>
        <dbReference type="EMBL" id="AFH48183.1"/>
    </source>
</evidence>
<dbReference type="UniPathway" id="UPA00606"/>
<dbReference type="HOGENOM" id="CLU_054456_1_0_10"/>
<evidence type="ECO:0000259" key="7">
    <source>
        <dbReference type="Pfam" id="PF01048"/>
    </source>
</evidence>
<dbReference type="EMBL" id="CP003418">
    <property type="protein sequence ID" value="AFH48183.1"/>
    <property type="molecule type" value="Genomic_DNA"/>
</dbReference>
<accession>I0AGS6</accession>
<reference evidence="8 9" key="1">
    <citation type="journal article" date="2012" name="Front. Microbiol.">
        <title>Complete genome of Ignavibacterium album, a metabolically versatile, flagellated, facultative anaerobe from the phylum Chlorobi.</title>
        <authorList>
            <person name="Liu Z."/>
            <person name="Frigaard N.-U."/>
            <person name="Vogl K."/>
            <person name="Iino T."/>
            <person name="Ohkuma M."/>
            <person name="Overmann J."/>
            <person name="Bryant D.A."/>
        </authorList>
    </citation>
    <scope>NUCLEOTIDE SEQUENCE [LARGE SCALE GENOMIC DNA]</scope>
    <source>
        <strain evidence="9">DSM 19864 / JCM 16511 / NBRC 101810 / Mat9-16</strain>
    </source>
</reference>
<dbReference type="PANTHER" id="PTHR11904:SF9">
    <property type="entry name" value="PURINE NUCLEOSIDE PHOSPHORYLASE-RELATED"/>
    <property type="match status" value="1"/>
</dbReference>
<keyword evidence="5 6" id="KW-0808">Transferase</keyword>
<feature type="domain" description="Nucleoside phosphorylase" evidence="7">
    <location>
        <begin position="25"/>
        <end position="271"/>
    </location>
</feature>
<dbReference type="Pfam" id="PF01048">
    <property type="entry name" value="PNP_UDP_1"/>
    <property type="match status" value="1"/>
</dbReference>
<evidence type="ECO:0000313" key="9">
    <source>
        <dbReference type="Proteomes" id="UP000007394"/>
    </source>
</evidence>
<dbReference type="KEGG" id="ial:IALB_0471"/>
<dbReference type="Proteomes" id="UP000007394">
    <property type="component" value="Chromosome"/>
</dbReference>
<dbReference type="Gene3D" id="3.40.50.1580">
    <property type="entry name" value="Nucleoside phosphorylase domain"/>
    <property type="match status" value="1"/>
</dbReference>
<evidence type="ECO:0000256" key="1">
    <source>
        <dbReference type="ARBA" id="ARBA00005058"/>
    </source>
</evidence>
<dbReference type="PIRSF" id="PIRSF000477">
    <property type="entry name" value="PurNPase"/>
    <property type="match status" value="1"/>
</dbReference>
<keyword evidence="9" id="KW-1185">Reference proteome</keyword>
<comment type="subunit">
    <text evidence="3">Homotrimer.</text>
</comment>
<dbReference type="NCBIfam" id="NF006054">
    <property type="entry name" value="PRK08202.1"/>
    <property type="match status" value="1"/>
</dbReference>
<dbReference type="OrthoDB" id="1523230at2"/>
<evidence type="ECO:0000256" key="5">
    <source>
        <dbReference type="ARBA" id="ARBA00022679"/>
    </source>
</evidence>
<dbReference type="CDD" id="cd09009">
    <property type="entry name" value="PNP-EcPNPII_like"/>
    <property type="match status" value="1"/>
</dbReference>
<dbReference type="InterPro" id="IPR018099">
    <property type="entry name" value="Purine_phosphorylase-2_CS"/>
</dbReference>
<dbReference type="GO" id="GO:0005737">
    <property type="term" value="C:cytoplasm"/>
    <property type="evidence" value="ECO:0007669"/>
    <property type="project" value="TreeGrafter"/>
</dbReference>
<evidence type="ECO:0000256" key="6">
    <source>
        <dbReference type="PIRNR" id="PIRNR000477"/>
    </source>
</evidence>
<proteinExistence type="inferred from homology"/>
<dbReference type="SUPFAM" id="SSF53167">
    <property type="entry name" value="Purine and uridine phosphorylases"/>
    <property type="match status" value="1"/>
</dbReference>
<dbReference type="GO" id="GO:0009116">
    <property type="term" value="P:nucleoside metabolic process"/>
    <property type="evidence" value="ECO:0007669"/>
    <property type="project" value="InterPro"/>
</dbReference>
<protein>
    <recommendedName>
        <fullName evidence="6">Purine nucleoside phosphorylase</fullName>
        <ecNumber evidence="6">2.4.2.1</ecNumber>
    </recommendedName>
    <alternativeName>
        <fullName evidence="6">Inosine-guanosine phosphorylase</fullName>
    </alternativeName>
</protein>
<dbReference type="PATRIC" id="fig|945713.3.peg.469"/>
<keyword evidence="4 6" id="KW-0328">Glycosyltransferase</keyword>
<dbReference type="InterPro" id="IPR011270">
    <property type="entry name" value="Pur_Nuc_Pase_Ino/Guo-sp"/>
</dbReference>
<dbReference type="NCBIfam" id="TIGR01697">
    <property type="entry name" value="PNPH-PUNA-XAPA"/>
    <property type="match status" value="1"/>
</dbReference>
<comment type="pathway">
    <text evidence="1 6">Purine metabolism; purine nucleoside salvage.</text>
</comment>
<evidence type="ECO:0000256" key="3">
    <source>
        <dbReference type="ARBA" id="ARBA00011233"/>
    </source>
</evidence>
<dbReference type="InterPro" id="IPR011268">
    <property type="entry name" value="Purine_phosphorylase"/>
</dbReference>
<dbReference type="InterPro" id="IPR035994">
    <property type="entry name" value="Nucleoside_phosphorylase_sf"/>
</dbReference>
<evidence type="ECO:0000256" key="2">
    <source>
        <dbReference type="ARBA" id="ARBA00006751"/>
    </source>
</evidence>
<name>I0AGS6_IGNAJ</name>
<dbReference type="EC" id="2.4.2.1" evidence="6"/>
<gene>
    <name evidence="8" type="primary">punA</name>
    <name evidence="8" type="ordered locus">IALB_0471</name>
</gene>
<dbReference type="eggNOG" id="COG0005">
    <property type="taxonomic scope" value="Bacteria"/>
</dbReference>
<organism evidence="8 9">
    <name type="scientific">Ignavibacterium album (strain DSM 19864 / JCM 16511 / NBRC 101810 / Mat9-16)</name>
    <dbReference type="NCBI Taxonomy" id="945713"/>
    <lineage>
        <taxon>Bacteria</taxon>
        <taxon>Pseudomonadati</taxon>
        <taxon>Ignavibacteriota</taxon>
        <taxon>Ignavibacteria</taxon>
        <taxon>Ignavibacteriales</taxon>
        <taxon>Ignavibacteriaceae</taxon>
        <taxon>Ignavibacterium</taxon>
    </lineage>
</organism>
<evidence type="ECO:0000256" key="4">
    <source>
        <dbReference type="ARBA" id="ARBA00022676"/>
    </source>
</evidence>
<dbReference type="AlphaFoldDB" id="I0AGS6"/>
<dbReference type="NCBIfam" id="TIGR01700">
    <property type="entry name" value="PNPH"/>
    <property type="match status" value="1"/>
</dbReference>
<dbReference type="GO" id="GO:0004731">
    <property type="term" value="F:purine-nucleoside phosphorylase activity"/>
    <property type="evidence" value="ECO:0007669"/>
    <property type="project" value="UniProtKB-EC"/>
</dbReference>
<sequence>MSELLNKINETISVIRKHTNDTYPVGIILGTGLGGLVKEINIEHQIDYAELPHFPLSTVESHQGKLIFGTINGKKVVAMQGRFHYYEGYSMQQITYPVRVMKFLGVQTLLVSNACGGMNPVYRKGDLMLMIDHINLLGDNPLIGKNEDSLGPRFPDMSEPYSLELIKLAEEVALENKIKIHKGVYVAVPGPNLETKAEYRFLRATGADVVGMSTVPENIVANHMGMKVLGISIITDECFPDSLKPVDVKEIIHTAMEAEPKMTLIMKEVIKRL</sequence>
<dbReference type="PANTHER" id="PTHR11904">
    <property type="entry name" value="METHYLTHIOADENOSINE/PURINE NUCLEOSIDE PHOSPHORYLASE"/>
    <property type="match status" value="1"/>
</dbReference>